<sequence>MKKTTLSVAALAVAGLLSMPAQADMLLGGKVGYDAWFAKSDVNSNKDEDSTLHNSFTASLEHFIPLVPNVKVRYTAVEADKKTNNEKVSFDQMDATLYYEILDNDLVSIDAGLTLHKFGGGDFLNQKIDNFQPAIYGDVRVGIPATPFFIFATGNVGEFKDSKTFDAEAGAIYSLGLVAADINLKAGYRTIDHDLEIGDVSTLKYQQSGLFAGVEIDF</sequence>
<name>A0A4Q0YWF4_9GAMM</name>
<protein>
    <submittedName>
        <fullName evidence="2">Fe3+-hydroxamate ABC transporter substrate-binding protein</fullName>
    </submittedName>
</protein>
<dbReference type="OrthoDB" id="6708408at2"/>
<keyword evidence="1" id="KW-0732">Signal</keyword>
<dbReference type="NCBIfam" id="TIGR04219">
    <property type="entry name" value="OMP_w_GlyGly"/>
    <property type="match status" value="1"/>
</dbReference>
<organism evidence="2 3">
    <name type="scientific">Veronia nyctiphanis</name>
    <dbReference type="NCBI Taxonomy" id="1278244"/>
    <lineage>
        <taxon>Bacteria</taxon>
        <taxon>Pseudomonadati</taxon>
        <taxon>Pseudomonadota</taxon>
        <taxon>Gammaproteobacteria</taxon>
        <taxon>Vibrionales</taxon>
        <taxon>Vibrionaceae</taxon>
        <taxon>Veronia</taxon>
    </lineage>
</organism>
<feature type="signal peptide" evidence="1">
    <location>
        <begin position="1"/>
        <end position="23"/>
    </location>
</feature>
<keyword evidence="3" id="KW-1185">Reference proteome</keyword>
<dbReference type="Proteomes" id="UP000290287">
    <property type="component" value="Unassembled WGS sequence"/>
</dbReference>
<dbReference type="EMBL" id="PEIB01000010">
    <property type="protein sequence ID" value="RXJ73351.1"/>
    <property type="molecule type" value="Genomic_DNA"/>
</dbReference>
<comment type="caution">
    <text evidence="2">The sequence shown here is derived from an EMBL/GenBank/DDBJ whole genome shotgun (WGS) entry which is preliminary data.</text>
</comment>
<evidence type="ECO:0000256" key="1">
    <source>
        <dbReference type="SAM" id="SignalP"/>
    </source>
</evidence>
<dbReference type="AlphaFoldDB" id="A0A4Q0YWF4"/>
<accession>A0A4Q0YWF4</accession>
<evidence type="ECO:0000313" key="2">
    <source>
        <dbReference type="EMBL" id="RXJ73351.1"/>
    </source>
</evidence>
<gene>
    <name evidence="2" type="ORF">CS022_10265</name>
</gene>
<evidence type="ECO:0000313" key="3">
    <source>
        <dbReference type="Proteomes" id="UP000290287"/>
    </source>
</evidence>
<dbReference type="RefSeq" id="WP_129122187.1">
    <property type="nucleotide sequence ID" value="NZ_PEIB01000010.1"/>
</dbReference>
<proteinExistence type="predicted"/>
<dbReference type="InterPro" id="IPR026387">
    <property type="entry name" value="OMP_w_GlyGly"/>
</dbReference>
<reference evidence="2 3" key="1">
    <citation type="submission" date="2017-10" db="EMBL/GenBank/DDBJ databases">
        <title>Nyctiphanis sp. nov., isolated from the stomach of the euphausiid Nyctiphanes simplex (Hansen, 1911) in the Gulf of California.</title>
        <authorList>
            <person name="Gomez-Gil B."/>
            <person name="Aguilar-Mendez M."/>
            <person name="Lopez-Cortes A."/>
            <person name="Gomez-Gutierrez J."/>
            <person name="Roque A."/>
            <person name="Lang E."/>
            <person name="Gonzalez-Castillo A."/>
        </authorList>
    </citation>
    <scope>NUCLEOTIDE SEQUENCE [LARGE SCALE GENOMIC DNA]</scope>
    <source>
        <strain evidence="2 3">CAIM 600</strain>
    </source>
</reference>
<feature type="chain" id="PRO_5020819750" evidence="1">
    <location>
        <begin position="24"/>
        <end position="218"/>
    </location>
</feature>